<reference evidence="2" key="1">
    <citation type="journal article" date="2022" name="bioRxiv">
        <title>Sequencing and chromosome-scale assembly of the giantPleurodeles waltlgenome.</title>
        <authorList>
            <person name="Brown T."/>
            <person name="Elewa A."/>
            <person name="Iarovenko S."/>
            <person name="Subramanian E."/>
            <person name="Araus A.J."/>
            <person name="Petzold A."/>
            <person name="Susuki M."/>
            <person name="Suzuki K.-i.T."/>
            <person name="Hayashi T."/>
            <person name="Toyoda A."/>
            <person name="Oliveira C."/>
            <person name="Osipova E."/>
            <person name="Leigh N.D."/>
            <person name="Simon A."/>
            <person name="Yun M.H."/>
        </authorList>
    </citation>
    <scope>NUCLEOTIDE SEQUENCE</scope>
    <source>
        <strain evidence="2">20211129_DDA</strain>
        <tissue evidence="2">Liver</tissue>
    </source>
</reference>
<dbReference type="Proteomes" id="UP001066276">
    <property type="component" value="Chromosome 3_1"/>
</dbReference>
<keyword evidence="3" id="KW-1185">Reference proteome</keyword>
<sequence length="180" mass="18544">MSSSLSTPYKTSSPSTTGGHAPLISRRGQTSSAEPLSPARQSQEGQSPRPSTLGPLPAKSGPVGLPGPAGHRRTVPPPADTSQHCGPISSAKFFLCPCSENAPGATGPPHQRAAGLSLGQGLRARTSTRSHPSAPPTRYLYGLVLAAHSAPERGRRRQAQTKPSVPSAALRAEGTSHTRP</sequence>
<organism evidence="2 3">
    <name type="scientific">Pleurodeles waltl</name>
    <name type="common">Iberian ribbed newt</name>
    <dbReference type="NCBI Taxonomy" id="8319"/>
    <lineage>
        <taxon>Eukaryota</taxon>
        <taxon>Metazoa</taxon>
        <taxon>Chordata</taxon>
        <taxon>Craniata</taxon>
        <taxon>Vertebrata</taxon>
        <taxon>Euteleostomi</taxon>
        <taxon>Amphibia</taxon>
        <taxon>Batrachia</taxon>
        <taxon>Caudata</taxon>
        <taxon>Salamandroidea</taxon>
        <taxon>Salamandridae</taxon>
        <taxon>Pleurodelinae</taxon>
        <taxon>Pleurodeles</taxon>
    </lineage>
</organism>
<accession>A0AAV7UDL1</accession>
<dbReference type="AlphaFoldDB" id="A0AAV7UDL1"/>
<feature type="region of interest" description="Disordered" evidence="1">
    <location>
        <begin position="149"/>
        <end position="180"/>
    </location>
</feature>
<evidence type="ECO:0000313" key="2">
    <source>
        <dbReference type="EMBL" id="KAJ1186494.1"/>
    </source>
</evidence>
<feature type="compositionally biased region" description="Low complexity" evidence="1">
    <location>
        <begin position="1"/>
        <end position="17"/>
    </location>
</feature>
<protein>
    <submittedName>
        <fullName evidence="2">Uncharacterized protein</fullName>
    </submittedName>
</protein>
<feature type="region of interest" description="Disordered" evidence="1">
    <location>
        <begin position="1"/>
        <end position="86"/>
    </location>
</feature>
<comment type="caution">
    <text evidence="2">The sequence shown here is derived from an EMBL/GenBank/DDBJ whole genome shotgun (WGS) entry which is preliminary data.</text>
</comment>
<proteinExistence type="predicted"/>
<feature type="compositionally biased region" description="Polar residues" evidence="1">
    <location>
        <begin position="27"/>
        <end position="50"/>
    </location>
</feature>
<evidence type="ECO:0000313" key="3">
    <source>
        <dbReference type="Proteomes" id="UP001066276"/>
    </source>
</evidence>
<dbReference type="EMBL" id="JANPWB010000005">
    <property type="protein sequence ID" value="KAJ1186494.1"/>
    <property type="molecule type" value="Genomic_DNA"/>
</dbReference>
<evidence type="ECO:0000256" key="1">
    <source>
        <dbReference type="SAM" id="MobiDB-lite"/>
    </source>
</evidence>
<name>A0AAV7UDL1_PLEWA</name>
<gene>
    <name evidence="2" type="ORF">NDU88_003275</name>
</gene>